<reference evidence="3 4" key="1">
    <citation type="journal article" date="2019" name="Int. J. Syst. Evol. Microbiol.">
        <title>The Global Catalogue of Microorganisms (GCM) 10K type strain sequencing project: providing services to taxonomists for standard genome sequencing and annotation.</title>
        <authorList>
            <consortium name="The Broad Institute Genomics Platform"/>
            <consortium name="The Broad Institute Genome Sequencing Center for Infectious Disease"/>
            <person name="Wu L."/>
            <person name="Ma J."/>
        </authorList>
    </citation>
    <scope>NUCLEOTIDE SEQUENCE [LARGE SCALE GENOMIC DNA]</scope>
    <source>
        <strain evidence="3 4">JCM 11117</strain>
    </source>
</reference>
<proteinExistence type="predicted"/>
<evidence type="ECO:0008006" key="5">
    <source>
        <dbReference type="Google" id="ProtNLM"/>
    </source>
</evidence>
<accession>A0ABN1N9Q9</accession>
<name>A0ABN1N9Q9_9PSEU</name>
<gene>
    <name evidence="3" type="ORF">GCM10009559_62360</name>
</gene>
<dbReference type="RefSeq" id="WP_343945267.1">
    <property type="nucleotide sequence ID" value="NZ_BAAAHP010000201.1"/>
</dbReference>
<dbReference type="EMBL" id="BAAAHP010000201">
    <property type="protein sequence ID" value="GAA0898920.1"/>
    <property type="molecule type" value="Genomic_DNA"/>
</dbReference>
<feature type="transmembrane region" description="Helical" evidence="2">
    <location>
        <begin position="315"/>
        <end position="334"/>
    </location>
</feature>
<evidence type="ECO:0000256" key="1">
    <source>
        <dbReference type="SAM" id="MobiDB-lite"/>
    </source>
</evidence>
<keyword evidence="4" id="KW-1185">Reference proteome</keyword>
<keyword evidence="2" id="KW-0472">Membrane</keyword>
<feature type="transmembrane region" description="Helical" evidence="2">
    <location>
        <begin position="269"/>
        <end position="295"/>
    </location>
</feature>
<keyword evidence="2" id="KW-1133">Transmembrane helix</keyword>
<dbReference type="Proteomes" id="UP001499967">
    <property type="component" value="Unassembled WGS sequence"/>
</dbReference>
<evidence type="ECO:0000313" key="3">
    <source>
        <dbReference type="EMBL" id="GAA0898920.1"/>
    </source>
</evidence>
<organism evidence="3 4">
    <name type="scientific">Pseudonocardia zijingensis</name>
    <dbReference type="NCBI Taxonomy" id="153376"/>
    <lineage>
        <taxon>Bacteria</taxon>
        <taxon>Bacillati</taxon>
        <taxon>Actinomycetota</taxon>
        <taxon>Actinomycetes</taxon>
        <taxon>Pseudonocardiales</taxon>
        <taxon>Pseudonocardiaceae</taxon>
        <taxon>Pseudonocardia</taxon>
    </lineage>
</organism>
<feature type="transmembrane region" description="Helical" evidence="2">
    <location>
        <begin position="228"/>
        <end position="248"/>
    </location>
</feature>
<comment type="caution">
    <text evidence="3">The sequence shown here is derived from an EMBL/GenBank/DDBJ whole genome shotgun (WGS) entry which is preliminary data.</text>
</comment>
<protein>
    <recommendedName>
        <fullName evidence="5">5,10-methylene-tetrahydrofolate dehydrogenase</fullName>
    </recommendedName>
</protein>
<sequence length="371" mass="40009">MDDHARGRRVRVGLLADPGPPTGVAAALVPELAGVLSAQVDDATDWVVSTESHEIPLDDRGLVPLESLSQEHRERQEWDVVIAVTDLPRRVGTPVAAVLSARARCGMISLPGLGAVGVHRRARQAVVHLLQALTGRESGSDGGRPPVIPRFSPLRRVSGEEDAEAHLELVGLRGRLRLLAGMVRDNRPWRLVPHLSSATAAAVATSAYAIVITSFWMMSASLSPLRLLLISVVAILAMATWLIAYNGLWDRAGDRDAREKAVLYNTATAITIVIGVTCMYVLLYLAGLLVAVALIDPGYFSSQLQRPASFGSYMKLVWLASSVGIVAGALGSSLESEEAVRQATYGRRELERQRAMVERDEERQGGRDGHA</sequence>
<evidence type="ECO:0000313" key="4">
    <source>
        <dbReference type="Proteomes" id="UP001499967"/>
    </source>
</evidence>
<feature type="region of interest" description="Disordered" evidence="1">
    <location>
        <begin position="351"/>
        <end position="371"/>
    </location>
</feature>
<feature type="transmembrane region" description="Helical" evidence="2">
    <location>
        <begin position="191"/>
        <end position="216"/>
    </location>
</feature>
<evidence type="ECO:0000256" key="2">
    <source>
        <dbReference type="SAM" id="Phobius"/>
    </source>
</evidence>
<keyword evidence="2" id="KW-0812">Transmembrane</keyword>